<evidence type="ECO:0000313" key="3">
    <source>
        <dbReference type="Proteomes" id="UP000181980"/>
    </source>
</evidence>
<organism evidence="2 3">
    <name type="scientific">Jiangella alba</name>
    <dbReference type="NCBI Taxonomy" id="561176"/>
    <lineage>
        <taxon>Bacteria</taxon>
        <taxon>Bacillati</taxon>
        <taxon>Actinomycetota</taxon>
        <taxon>Actinomycetes</taxon>
        <taxon>Jiangellales</taxon>
        <taxon>Jiangellaceae</taxon>
        <taxon>Jiangella</taxon>
    </lineage>
</organism>
<dbReference type="GO" id="GO:0030151">
    <property type="term" value="F:molybdenum ion binding"/>
    <property type="evidence" value="ECO:0007669"/>
    <property type="project" value="InterPro"/>
</dbReference>
<reference evidence="3" key="1">
    <citation type="submission" date="2016-10" db="EMBL/GenBank/DDBJ databases">
        <authorList>
            <person name="Varghese N."/>
            <person name="Submissions S."/>
        </authorList>
    </citation>
    <scope>NUCLEOTIDE SEQUENCE [LARGE SCALE GENOMIC DNA]</scope>
    <source>
        <strain evidence="3">DSM 45237</strain>
    </source>
</reference>
<dbReference type="AlphaFoldDB" id="A0A1H5KJ91"/>
<dbReference type="SUPFAM" id="SSF50800">
    <property type="entry name" value="PK beta-barrel domain-like"/>
    <property type="match status" value="1"/>
</dbReference>
<gene>
    <name evidence="2" type="ORF">SAMN04488561_2101</name>
</gene>
<protein>
    <recommendedName>
        <fullName evidence="1">MOSC domain-containing protein</fullName>
    </recommendedName>
</protein>
<sequence length="276" mass="30673">MRVVELNIYPVKSTRGQSRTEAEVEPWGLADDRRWMVVDDAGYVVTARVWPALLSVTATPLGRGRLRLEGPHAAPLEVDATGTHEYVPVQIWKNTLDAVRPSAAADAWFGKLLDHDVRLVWLDDPTRRPVNPAYGLPADRVSFADAFPLLLTTTGSLARLNDWVVEEALLRGEDPPAEPLPMRRFRPSVVVDGSDAFAEDTWCRLRIGDVPFRAVKLCDRCVLTTIDPDTRARGKEPLRTLARHRRWDGKVWFGMNLVPDAPGLLSLGDAVEVTAG</sequence>
<name>A0A1H5KJ91_9ACTN</name>
<proteinExistence type="predicted"/>
<dbReference type="GO" id="GO:0030170">
    <property type="term" value="F:pyridoxal phosphate binding"/>
    <property type="evidence" value="ECO:0007669"/>
    <property type="project" value="InterPro"/>
</dbReference>
<dbReference type="PANTHER" id="PTHR14237">
    <property type="entry name" value="MOLYBDOPTERIN COFACTOR SULFURASE MOSC"/>
    <property type="match status" value="1"/>
</dbReference>
<dbReference type="InterPro" id="IPR011037">
    <property type="entry name" value="Pyrv_Knase-like_insert_dom_sf"/>
</dbReference>
<dbReference type="GO" id="GO:0003824">
    <property type="term" value="F:catalytic activity"/>
    <property type="evidence" value="ECO:0007669"/>
    <property type="project" value="InterPro"/>
</dbReference>
<dbReference type="InterPro" id="IPR005303">
    <property type="entry name" value="MOCOS_middle"/>
</dbReference>
<dbReference type="STRING" id="561176.SAMN04488561_2101"/>
<evidence type="ECO:0000313" key="2">
    <source>
        <dbReference type="EMBL" id="SEE64882.1"/>
    </source>
</evidence>
<dbReference type="PROSITE" id="PS51340">
    <property type="entry name" value="MOSC"/>
    <property type="match status" value="1"/>
</dbReference>
<keyword evidence="3" id="KW-1185">Reference proteome</keyword>
<dbReference type="EMBL" id="FNUC01000003">
    <property type="protein sequence ID" value="SEE64882.1"/>
    <property type="molecule type" value="Genomic_DNA"/>
</dbReference>
<dbReference type="InterPro" id="IPR005302">
    <property type="entry name" value="MoCF_Sase_C"/>
</dbReference>
<dbReference type="Proteomes" id="UP000181980">
    <property type="component" value="Unassembled WGS sequence"/>
</dbReference>
<feature type="domain" description="MOSC" evidence="1">
    <location>
        <begin position="117"/>
        <end position="274"/>
    </location>
</feature>
<dbReference type="RefSeq" id="WP_069112917.1">
    <property type="nucleotide sequence ID" value="NZ_FNUC01000003.1"/>
</dbReference>
<evidence type="ECO:0000259" key="1">
    <source>
        <dbReference type="PROSITE" id="PS51340"/>
    </source>
</evidence>
<dbReference type="Pfam" id="PF03476">
    <property type="entry name" value="MOSC_N"/>
    <property type="match status" value="1"/>
</dbReference>
<accession>A0A1H5KJ91</accession>
<dbReference type="Pfam" id="PF03473">
    <property type="entry name" value="MOSC"/>
    <property type="match status" value="1"/>
</dbReference>
<dbReference type="PANTHER" id="PTHR14237:SF19">
    <property type="entry name" value="MITOCHONDRIAL AMIDOXIME REDUCING COMPONENT 1"/>
    <property type="match status" value="1"/>
</dbReference>
<dbReference type="SUPFAM" id="SSF141673">
    <property type="entry name" value="MOSC N-terminal domain-like"/>
    <property type="match status" value="1"/>
</dbReference>